<name>A0ABZ3H1P8_GEOAI</name>
<evidence type="ECO:0000313" key="5">
    <source>
        <dbReference type="EMBL" id="XAT63485.1"/>
    </source>
</evidence>
<dbReference type="InterPro" id="IPR000730">
    <property type="entry name" value="Pr_cel_nuc_antig"/>
</dbReference>
<dbReference type="EMBL" id="CP087714">
    <property type="protein sequence ID" value="XAT63485.1"/>
    <property type="molecule type" value="Genomic_DNA"/>
</dbReference>
<dbReference type="SUPFAM" id="SSF55979">
    <property type="entry name" value="DNA clamp"/>
    <property type="match status" value="2"/>
</dbReference>
<dbReference type="PANTHER" id="PTHR11352:SF0">
    <property type="entry name" value="PROLIFERATING CELL NUCLEAR ANTIGEN"/>
    <property type="match status" value="1"/>
</dbReference>
<keyword evidence="1 3" id="KW-0235">DNA replication</keyword>
<dbReference type="Pfam" id="PF00705">
    <property type="entry name" value="PCNA_N"/>
    <property type="match status" value="1"/>
</dbReference>
<feature type="domain" description="Proliferating cell nuclear antigen PCNA N-terminal" evidence="4">
    <location>
        <begin position="1"/>
        <end position="93"/>
    </location>
</feature>
<evidence type="ECO:0000256" key="1">
    <source>
        <dbReference type="ARBA" id="ARBA00022705"/>
    </source>
</evidence>
<reference evidence="5 6" key="1">
    <citation type="submission" date="2021-11" db="EMBL/GenBank/DDBJ databases">
        <title>Whole genome of Geoglobus acetivorans.</title>
        <authorList>
            <person name="Liu D."/>
        </authorList>
    </citation>
    <scope>NUCLEOTIDE SEQUENCE [LARGE SCALE GENOMIC DNA]</scope>
    <source>
        <strain evidence="5 6">SBH6</strain>
    </source>
</reference>
<protein>
    <recommendedName>
        <fullName evidence="3">DNA polymerase sliding clamp</fullName>
    </recommendedName>
    <alternativeName>
        <fullName evidence="3">Proliferating cell nuclear antigen homolog</fullName>
        <shortName evidence="3">PCNA</shortName>
    </alternativeName>
</protein>
<keyword evidence="2 3" id="KW-0238">DNA-binding</keyword>
<proteinExistence type="inferred from homology"/>
<dbReference type="CDD" id="cd00577">
    <property type="entry name" value="PCNA"/>
    <property type="match status" value="1"/>
</dbReference>
<evidence type="ECO:0000259" key="4">
    <source>
        <dbReference type="Pfam" id="PF00705"/>
    </source>
</evidence>
<dbReference type="Gene3D" id="3.70.10.10">
    <property type="match status" value="1"/>
</dbReference>
<comment type="similarity">
    <text evidence="3">Belongs to the PCNA family.</text>
</comment>
<dbReference type="InterPro" id="IPR046938">
    <property type="entry name" value="DNA_clamp_sf"/>
</dbReference>
<dbReference type="RefSeq" id="WP_193807422.1">
    <property type="nucleotide sequence ID" value="NZ_CP087714.1"/>
</dbReference>
<evidence type="ECO:0000256" key="2">
    <source>
        <dbReference type="ARBA" id="ARBA00023125"/>
    </source>
</evidence>
<evidence type="ECO:0000313" key="6">
    <source>
        <dbReference type="Proteomes" id="UP001492541"/>
    </source>
</evidence>
<gene>
    <name evidence="3" type="primary">pcn</name>
    <name evidence="5" type="ORF">LPQ35_09535</name>
</gene>
<dbReference type="PANTHER" id="PTHR11352">
    <property type="entry name" value="PROLIFERATING CELL NUCLEAR ANTIGEN"/>
    <property type="match status" value="1"/>
</dbReference>
<dbReference type="NCBIfam" id="NF002222">
    <property type="entry name" value="PRK01115.1-5"/>
    <property type="match status" value="1"/>
</dbReference>
<dbReference type="InterPro" id="IPR022648">
    <property type="entry name" value="Pr_cel_nuc_antig_N"/>
</dbReference>
<evidence type="ECO:0000256" key="3">
    <source>
        <dbReference type="HAMAP-Rule" id="MF_00317"/>
    </source>
</evidence>
<organism evidence="5 6">
    <name type="scientific">Geoglobus acetivorans</name>
    <dbReference type="NCBI Taxonomy" id="565033"/>
    <lineage>
        <taxon>Archaea</taxon>
        <taxon>Methanobacteriati</taxon>
        <taxon>Methanobacteriota</taxon>
        <taxon>Archaeoglobi</taxon>
        <taxon>Archaeoglobales</taxon>
        <taxon>Archaeoglobaceae</taxon>
        <taxon>Geoglobus</taxon>
    </lineage>
</organism>
<comment type="subunit">
    <text evidence="3">Homotrimer. The subunits circularize to form a toroid; DNA passes through its center. Replication factor C (RFC) is required to load the toroid on the DNA.</text>
</comment>
<dbReference type="GeneID" id="90449934"/>
<dbReference type="PRINTS" id="PR00339">
    <property type="entry name" value="PCNACYCLIN"/>
</dbReference>
<sequence length="245" mass="26981">MIEVELNGDDLKKLVKGLSLLVTEAKWRFNEYGLKVVAVDPANVAMIITSIQADNFDIYSISDEEVVIGVDINRVNEITKNIPRGETVSITADVATLKIGFGKLEYSVALIDPAAVRKAPKVPNLDFKAEVVLDPAEFKRAIELAVKISEHAVLEVKDGEFVISAEGDIESIQIRFDGSNLISLEGGNARSMFGAEYLQMFSKVADKDDELHIHLGTDFPGKFSFVSDSCRVEYILAPRLEQGVY</sequence>
<keyword evidence="6" id="KW-1185">Reference proteome</keyword>
<dbReference type="HAMAP" id="MF_00317">
    <property type="entry name" value="DNApol_clamp_arch"/>
    <property type="match status" value="1"/>
</dbReference>
<accession>A0ABZ3H1P8</accession>
<dbReference type="Proteomes" id="UP001492541">
    <property type="component" value="Chromosome"/>
</dbReference>
<comment type="function">
    <text evidence="3">Sliding clamp subunit that acts as a moving platform for DNA processing. Responsible for tethering the catalytic subunit of DNA polymerase and other proteins to DNA during high-speed replication.</text>
</comment>